<accession>A0A917BHV1</accession>
<evidence type="ECO:0000256" key="1">
    <source>
        <dbReference type="ARBA" id="ARBA00022679"/>
    </source>
</evidence>
<dbReference type="SUPFAM" id="SSF89796">
    <property type="entry name" value="CoA-transferase family III (CaiB/BaiF)"/>
    <property type="match status" value="1"/>
</dbReference>
<dbReference type="Gene3D" id="3.30.1540.10">
    <property type="entry name" value="formyl-coa transferase, domain 3"/>
    <property type="match status" value="1"/>
</dbReference>
<dbReference type="Gene3D" id="3.40.50.10540">
    <property type="entry name" value="Crotonobetainyl-coa:carnitine coa-transferase, domain 1"/>
    <property type="match status" value="1"/>
</dbReference>
<dbReference type="AlphaFoldDB" id="A0A917BHV1"/>
<dbReference type="GO" id="GO:0008410">
    <property type="term" value="F:CoA-transferase activity"/>
    <property type="evidence" value="ECO:0007669"/>
    <property type="project" value="TreeGrafter"/>
</dbReference>
<dbReference type="Pfam" id="PF02515">
    <property type="entry name" value="CoA_transf_3"/>
    <property type="match status" value="1"/>
</dbReference>
<dbReference type="InterPro" id="IPR050483">
    <property type="entry name" value="CoA-transferase_III_domain"/>
</dbReference>
<dbReference type="Proteomes" id="UP000598775">
    <property type="component" value="Unassembled WGS sequence"/>
</dbReference>
<organism evidence="2 3">
    <name type="scientific">Subtercola lobariae</name>
    <dbReference type="NCBI Taxonomy" id="1588641"/>
    <lineage>
        <taxon>Bacteria</taxon>
        <taxon>Bacillati</taxon>
        <taxon>Actinomycetota</taxon>
        <taxon>Actinomycetes</taxon>
        <taxon>Micrococcales</taxon>
        <taxon>Microbacteriaceae</taxon>
        <taxon>Subtercola</taxon>
    </lineage>
</organism>
<evidence type="ECO:0000313" key="3">
    <source>
        <dbReference type="Proteomes" id="UP000598775"/>
    </source>
</evidence>
<proteinExistence type="predicted"/>
<dbReference type="InterPro" id="IPR003673">
    <property type="entry name" value="CoA-Trfase_fam_III"/>
</dbReference>
<reference evidence="2 3" key="1">
    <citation type="journal article" date="2014" name="Int. J. Syst. Evol. Microbiol.">
        <title>Complete genome sequence of Corynebacterium casei LMG S-19264T (=DSM 44701T), isolated from a smear-ripened cheese.</title>
        <authorList>
            <consortium name="US DOE Joint Genome Institute (JGI-PGF)"/>
            <person name="Walter F."/>
            <person name="Albersmeier A."/>
            <person name="Kalinowski J."/>
            <person name="Ruckert C."/>
        </authorList>
    </citation>
    <scope>NUCLEOTIDE SEQUENCE [LARGE SCALE GENOMIC DNA]</scope>
    <source>
        <strain evidence="2 3">CGMCC 1.12976</strain>
    </source>
</reference>
<dbReference type="RefSeq" id="WP_188681396.1">
    <property type="nucleotide sequence ID" value="NZ_BMGP01000012.1"/>
</dbReference>
<keyword evidence="1 2" id="KW-0808">Transferase</keyword>
<evidence type="ECO:0000313" key="2">
    <source>
        <dbReference type="EMBL" id="GGF42076.1"/>
    </source>
</evidence>
<dbReference type="PANTHER" id="PTHR48207:SF3">
    <property type="entry name" value="SUCCINATE--HYDROXYMETHYLGLUTARATE COA-TRANSFERASE"/>
    <property type="match status" value="1"/>
</dbReference>
<comment type="caution">
    <text evidence="2">The sequence shown here is derived from an EMBL/GenBank/DDBJ whole genome shotgun (WGS) entry which is preliminary data.</text>
</comment>
<keyword evidence="3" id="KW-1185">Reference proteome</keyword>
<dbReference type="PANTHER" id="PTHR48207">
    <property type="entry name" value="SUCCINATE--HYDROXYMETHYLGLUTARATE COA-TRANSFERASE"/>
    <property type="match status" value="1"/>
</dbReference>
<name>A0A917BHV1_9MICO</name>
<protein>
    <submittedName>
        <fullName evidence="2">CoA transferase</fullName>
    </submittedName>
</protein>
<sequence>MKRLPLAGLTVVSLEQAVAAPFATRQLADLGARVIKIERDTGDFARGYDSRVEGMASYFVWLNRSKESVVLDLKSTAGLDALTTLVSRADIFVQNLAPGAVDRLGLGGEQALALNPRLIHTSISGYGHGGEYEDKKAYDLLIQCEAGLLSVTGTPEAPAKVGISIADISAGMYAYSGILTALLQRSATGLGDVIEVSMLEALGEWMGQPYFYAEFGGTQQPRSGASHATIAPYGPVETSEAPVFFGIQNEREWVRFCSQVLGDDEIARDLRFVDNSSRVANRAALDEEIRRAFSRLRTEEALARLDRAGIANAALRDMQQFSAHPQLAARDRWRDVDSPVGPLRSLIPPVTSRESGFRMDAVPALGEHTEAVLAELATLASR</sequence>
<dbReference type="EMBL" id="BMGP01000012">
    <property type="protein sequence ID" value="GGF42076.1"/>
    <property type="molecule type" value="Genomic_DNA"/>
</dbReference>
<dbReference type="InterPro" id="IPR023606">
    <property type="entry name" value="CoA-Trfase_III_dom_1_sf"/>
</dbReference>
<dbReference type="InterPro" id="IPR044855">
    <property type="entry name" value="CoA-Trfase_III_dom3_sf"/>
</dbReference>
<gene>
    <name evidence="2" type="ORF">GCM10011399_38430</name>
</gene>